<evidence type="ECO:0000313" key="2">
    <source>
        <dbReference type="EMBL" id="WMC12294.1"/>
    </source>
</evidence>
<keyword evidence="1" id="KW-0472">Membrane</keyword>
<dbReference type="AlphaFoldDB" id="A0AA50QDL3"/>
<dbReference type="EMBL" id="CP118224">
    <property type="protein sequence ID" value="WMC12294.1"/>
    <property type="molecule type" value="Genomic_DNA"/>
</dbReference>
<evidence type="ECO:0000313" key="3">
    <source>
        <dbReference type="Proteomes" id="UP001223802"/>
    </source>
</evidence>
<proteinExistence type="predicted"/>
<dbReference type="RefSeq" id="WP_306763527.1">
    <property type="nucleotide sequence ID" value="NZ_CP118224.1"/>
</dbReference>
<dbReference type="Pfam" id="PF07963">
    <property type="entry name" value="N_methyl"/>
    <property type="match status" value="1"/>
</dbReference>
<gene>
    <name evidence="2" type="ORF">PU634_08010</name>
</gene>
<feature type="transmembrane region" description="Helical" evidence="1">
    <location>
        <begin position="6"/>
        <end position="30"/>
    </location>
</feature>
<name>A0AA50QDL3_9GAMM</name>
<dbReference type="NCBIfam" id="TIGR02532">
    <property type="entry name" value="IV_pilin_GFxxxE"/>
    <property type="match status" value="1"/>
</dbReference>
<dbReference type="SUPFAM" id="SSF54523">
    <property type="entry name" value="Pili subunits"/>
    <property type="match status" value="1"/>
</dbReference>
<dbReference type="InterPro" id="IPR012902">
    <property type="entry name" value="N_methyl_site"/>
</dbReference>
<dbReference type="InterPro" id="IPR045584">
    <property type="entry name" value="Pilin-like"/>
</dbReference>
<protein>
    <submittedName>
        <fullName evidence="2">Type II secretion system protein</fullName>
    </submittedName>
</protein>
<evidence type="ECO:0000256" key="1">
    <source>
        <dbReference type="SAM" id="Phobius"/>
    </source>
</evidence>
<keyword evidence="1" id="KW-0812">Transmembrane</keyword>
<keyword evidence="3" id="KW-1185">Reference proteome</keyword>
<dbReference type="Proteomes" id="UP001223802">
    <property type="component" value="Chromosome"/>
</dbReference>
<keyword evidence="1" id="KW-1133">Transmembrane helix</keyword>
<dbReference type="KEGG" id="ope:PU634_08010"/>
<organism evidence="2 3">
    <name type="scientific">Oceanimonas pelagia</name>
    <dbReference type="NCBI Taxonomy" id="3028314"/>
    <lineage>
        <taxon>Bacteria</taxon>
        <taxon>Pseudomonadati</taxon>
        <taxon>Pseudomonadota</taxon>
        <taxon>Gammaproteobacteria</taxon>
        <taxon>Aeromonadales</taxon>
        <taxon>Aeromonadaceae</taxon>
        <taxon>Oceanimonas</taxon>
    </lineage>
</organism>
<reference evidence="2 3" key="1">
    <citation type="submission" date="2023-02" db="EMBL/GenBank/DDBJ databases">
        <title>Complete genome sequence of a novel bacterium Oceanimonas sp. NTOU-MSR1 isolated from marine coast sediment.</title>
        <authorList>
            <person name="Yang H.-T."/>
            <person name="Chen Y.-L."/>
            <person name="Ho Y.-N."/>
        </authorList>
    </citation>
    <scope>NUCLEOTIDE SEQUENCE [LARGE SCALE GENOMIC DNA]</scope>
    <source>
        <strain evidence="2 3">NTOU-MSR1</strain>
    </source>
</reference>
<sequence>MKARGFTLLELVIVMVLIGISAVFGTRFVAQMAESYMGSAERAQALAGARFAMERLRRELAVAYGPSVYIKDGCLAFVPALAAGTYLGLPDSVKTGTATFVIPLSLQGEKIENAFMAIRPDSGSIWSEYPDEQPEDVYPFTDQDPAPTSIGFHDALGSVHFSRAGYGQRYTLLKGEQVRYCQRNNDLYREVKSPGEEWGKASLMLTEITGDTVFLGYDESDQLIRMELTVTTRDGDLVLPGQLQVTYAP</sequence>
<accession>A0AA50QDL3</accession>